<protein>
    <recommendedName>
        <fullName evidence="5">Ig-like domain-containing protein</fullName>
    </recommendedName>
</protein>
<dbReference type="InterPro" id="IPR013151">
    <property type="entry name" value="Immunoglobulin_dom"/>
</dbReference>
<dbReference type="PANTHER" id="PTHR35971">
    <property type="entry name" value="SI:DKEY-31G6.6"/>
    <property type="match status" value="1"/>
</dbReference>
<dbReference type="GO" id="GO:0005737">
    <property type="term" value="C:cytoplasm"/>
    <property type="evidence" value="ECO:0007669"/>
    <property type="project" value="UniProtKB-SubCell"/>
</dbReference>
<keyword evidence="2" id="KW-0963">Cytoplasm</keyword>
<feature type="domain" description="Ig-like" evidence="5">
    <location>
        <begin position="91"/>
        <end position="157"/>
    </location>
</feature>
<feature type="domain" description="Ig-like" evidence="5">
    <location>
        <begin position="181"/>
        <end position="241"/>
    </location>
</feature>
<dbReference type="Proteomes" id="UP000677228">
    <property type="component" value="Unassembled WGS sequence"/>
</dbReference>
<dbReference type="EMBL" id="CAJOBA010008365">
    <property type="protein sequence ID" value="CAF3826742.1"/>
    <property type="molecule type" value="Genomic_DNA"/>
</dbReference>
<comment type="caution">
    <text evidence="7">The sequence shown here is derived from an EMBL/GenBank/DDBJ whole genome shotgun (WGS) entry which is preliminary data.</text>
</comment>
<name>A0A814WV16_9BILA</name>
<evidence type="ECO:0000313" key="8">
    <source>
        <dbReference type="EMBL" id="CAF3826742.1"/>
    </source>
</evidence>
<dbReference type="InterPro" id="IPR003599">
    <property type="entry name" value="Ig_sub"/>
</dbReference>
<keyword evidence="3" id="KW-0597">Phosphoprotein</keyword>
<accession>A0A814WV16</accession>
<dbReference type="PANTHER" id="PTHR35971:SF5">
    <property type="entry name" value="OBSCURIN LIKE CYTOSKELETAL ADAPTOR 1"/>
    <property type="match status" value="1"/>
</dbReference>
<dbReference type="EMBL" id="CAJOBC010008793">
    <property type="protein sequence ID" value="CAF3970988.1"/>
    <property type="molecule type" value="Genomic_DNA"/>
</dbReference>
<dbReference type="InterPro" id="IPR013098">
    <property type="entry name" value="Ig_I-set"/>
</dbReference>
<evidence type="ECO:0000313" key="9">
    <source>
        <dbReference type="EMBL" id="CAF3970988.1"/>
    </source>
</evidence>
<dbReference type="InterPro" id="IPR007110">
    <property type="entry name" value="Ig-like_dom"/>
</dbReference>
<dbReference type="Proteomes" id="UP000682733">
    <property type="component" value="Unassembled WGS sequence"/>
</dbReference>
<dbReference type="EMBL" id="CAJNOK010008351">
    <property type="protein sequence ID" value="CAF1061245.1"/>
    <property type="molecule type" value="Genomic_DNA"/>
</dbReference>
<dbReference type="SMART" id="SM00409">
    <property type="entry name" value="IG"/>
    <property type="match status" value="3"/>
</dbReference>
<sequence>MHWGIDNNDESIVCPPIESHQNAIVKWSKNGKPLSIRNTSKLLFNHSIEYDEKYYLLTIKRMKKQDAGTYVCEMSDNKSSIHHLVLYQSKPSVTENHYNRGDNIELQCYSTTSRDIKWYKDGVLIAKDKNREKYTYGAGTILLNNIDKKDNGIYSCQYLGKIHNTERLIVDDALLTYKNIGDDFGIECELEHDITAKSGNVIWMKDGKLLPTSYKQTKYIYHQQILVVKNISPKDAGLYACKHLKKVHPVEKLIVEKNKS</sequence>
<evidence type="ECO:0000256" key="3">
    <source>
        <dbReference type="ARBA" id="ARBA00022553"/>
    </source>
</evidence>
<dbReference type="InterPro" id="IPR013783">
    <property type="entry name" value="Ig-like_fold"/>
</dbReference>
<dbReference type="InterPro" id="IPR052385">
    <property type="entry name" value="Obscurin/Obscurin-like_Reg"/>
</dbReference>
<dbReference type="Pfam" id="PF00047">
    <property type="entry name" value="ig"/>
    <property type="match status" value="1"/>
</dbReference>
<keyword evidence="10" id="KW-1185">Reference proteome</keyword>
<dbReference type="InterPro" id="IPR036179">
    <property type="entry name" value="Ig-like_dom_sf"/>
</dbReference>
<evidence type="ECO:0000313" key="10">
    <source>
        <dbReference type="Proteomes" id="UP000663829"/>
    </source>
</evidence>
<evidence type="ECO:0000256" key="1">
    <source>
        <dbReference type="ARBA" id="ARBA00004496"/>
    </source>
</evidence>
<evidence type="ECO:0000259" key="5">
    <source>
        <dbReference type="PROSITE" id="PS50835"/>
    </source>
</evidence>
<keyword evidence="4" id="KW-1015">Disulfide bond</keyword>
<organism evidence="7 10">
    <name type="scientific">Didymodactylos carnosus</name>
    <dbReference type="NCBI Taxonomy" id="1234261"/>
    <lineage>
        <taxon>Eukaryota</taxon>
        <taxon>Metazoa</taxon>
        <taxon>Spiralia</taxon>
        <taxon>Gnathifera</taxon>
        <taxon>Rotifera</taxon>
        <taxon>Eurotatoria</taxon>
        <taxon>Bdelloidea</taxon>
        <taxon>Philodinida</taxon>
        <taxon>Philodinidae</taxon>
        <taxon>Didymodactylos</taxon>
    </lineage>
</organism>
<evidence type="ECO:0000313" key="7">
    <source>
        <dbReference type="EMBL" id="CAF1206750.1"/>
    </source>
</evidence>
<evidence type="ECO:0000256" key="2">
    <source>
        <dbReference type="ARBA" id="ARBA00022490"/>
    </source>
</evidence>
<gene>
    <name evidence="7" type="ORF">GPM918_LOCUS24002</name>
    <name evidence="6" type="ORF">OVA965_LOCUS17426</name>
    <name evidence="9" type="ORF">SRO942_LOCUS24001</name>
    <name evidence="8" type="ORF">TMI583_LOCUS17437</name>
</gene>
<dbReference type="PROSITE" id="PS50835">
    <property type="entry name" value="IG_LIKE"/>
    <property type="match status" value="3"/>
</dbReference>
<reference evidence="7" key="1">
    <citation type="submission" date="2021-02" db="EMBL/GenBank/DDBJ databases">
        <authorList>
            <person name="Nowell W R."/>
        </authorList>
    </citation>
    <scope>NUCLEOTIDE SEQUENCE</scope>
</reference>
<evidence type="ECO:0000256" key="4">
    <source>
        <dbReference type="ARBA" id="ARBA00023157"/>
    </source>
</evidence>
<comment type="subcellular location">
    <subcellularLocation>
        <location evidence="1">Cytoplasm</location>
    </subcellularLocation>
</comment>
<dbReference type="InterPro" id="IPR003598">
    <property type="entry name" value="Ig_sub2"/>
</dbReference>
<dbReference type="OrthoDB" id="9355041at2759"/>
<dbReference type="Pfam" id="PF07679">
    <property type="entry name" value="I-set"/>
    <property type="match status" value="1"/>
</dbReference>
<evidence type="ECO:0000313" key="6">
    <source>
        <dbReference type="EMBL" id="CAF1061245.1"/>
    </source>
</evidence>
<dbReference type="Gene3D" id="2.60.40.10">
    <property type="entry name" value="Immunoglobulins"/>
    <property type="match status" value="3"/>
</dbReference>
<dbReference type="Proteomes" id="UP000681722">
    <property type="component" value="Unassembled WGS sequence"/>
</dbReference>
<feature type="domain" description="Ig-like" evidence="5">
    <location>
        <begin position="1"/>
        <end position="82"/>
    </location>
</feature>
<dbReference type="SMART" id="SM00408">
    <property type="entry name" value="IGc2"/>
    <property type="match status" value="3"/>
</dbReference>
<dbReference type="CDD" id="cd00096">
    <property type="entry name" value="Ig"/>
    <property type="match status" value="1"/>
</dbReference>
<proteinExistence type="predicted"/>
<dbReference type="EMBL" id="CAJNOQ010008792">
    <property type="protein sequence ID" value="CAF1206750.1"/>
    <property type="molecule type" value="Genomic_DNA"/>
</dbReference>
<dbReference type="Pfam" id="PF13927">
    <property type="entry name" value="Ig_3"/>
    <property type="match status" value="1"/>
</dbReference>
<dbReference type="Proteomes" id="UP000663829">
    <property type="component" value="Unassembled WGS sequence"/>
</dbReference>
<dbReference type="SUPFAM" id="SSF48726">
    <property type="entry name" value="Immunoglobulin"/>
    <property type="match status" value="3"/>
</dbReference>
<dbReference type="AlphaFoldDB" id="A0A814WV16"/>